<dbReference type="Proteomes" id="UP000184383">
    <property type="component" value="Unassembled WGS sequence"/>
</dbReference>
<dbReference type="SUPFAM" id="SSF81383">
    <property type="entry name" value="F-box domain"/>
    <property type="match status" value="1"/>
</dbReference>
<gene>
    <name evidence="2" type="ORF">ASPWEDRAFT_100938</name>
</gene>
<dbReference type="Pfam" id="PF00646">
    <property type="entry name" value="F-box"/>
    <property type="match status" value="1"/>
</dbReference>
<evidence type="ECO:0000313" key="3">
    <source>
        <dbReference type="Proteomes" id="UP000184383"/>
    </source>
</evidence>
<dbReference type="InterPro" id="IPR036047">
    <property type="entry name" value="F-box-like_dom_sf"/>
</dbReference>
<keyword evidence="3" id="KW-1185">Reference proteome</keyword>
<dbReference type="OrthoDB" id="4191831at2759"/>
<name>A0A1L9S1A7_ASPWE</name>
<evidence type="ECO:0000259" key="1">
    <source>
        <dbReference type="SMART" id="SM00256"/>
    </source>
</evidence>
<reference evidence="3" key="1">
    <citation type="journal article" date="2017" name="Genome Biol.">
        <title>Comparative genomics reveals high biological diversity and specific adaptations in the industrially and medically important fungal genus Aspergillus.</title>
        <authorList>
            <person name="de Vries R.P."/>
            <person name="Riley R."/>
            <person name="Wiebenga A."/>
            <person name="Aguilar-Osorio G."/>
            <person name="Amillis S."/>
            <person name="Uchima C.A."/>
            <person name="Anderluh G."/>
            <person name="Asadollahi M."/>
            <person name="Askin M."/>
            <person name="Barry K."/>
            <person name="Battaglia E."/>
            <person name="Bayram O."/>
            <person name="Benocci T."/>
            <person name="Braus-Stromeyer S.A."/>
            <person name="Caldana C."/>
            <person name="Canovas D."/>
            <person name="Cerqueira G.C."/>
            <person name="Chen F."/>
            <person name="Chen W."/>
            <person name="Choi C."/>
            <person name="Clum A."/>
            <person name="Dos Santos R.A."/>
            <person name="Damasio A.R."/>
            <person name="Diallinas G."/>
            <person name="Emri T."/>
            <person name="Fekete E."/>
            <person name="Flipphi M."/>
            <person name="Freyberg S."/>
            <person name="Gallo A."/>
            <person name="Gournas C."/>
            <person name="Habgood R."/>
            <person name="Hainaut M."/>
            <person name="Harispe M.L."/>
            <person name="Henrissat B."/>
            <person name="Hilden K.S."/>
            <person name="Hope R."/>
            <person name="Hossain A."/>
            <person name="Karabika E."/>
            <person name="Karaffa L."/>
            <person name="Karanyi Z."/>
            <person name="Krasevec N."/>
            <person name="Kuo A."/>
            <person name="Kusch H."/>
            <person name="LaButti K."/>
            <person name="Lagendijk E.L."/>
            <person name="Lapidus A."/>
            <person name="Levasseur A."/>
            <person name="Lindquist E."/>
            <person name="Lipzen A."/>
            <person name="Logrieco A.F."/>
            <person name="MacCabe A."/>
            <person name="Maekelae M.R."/>
            <person name="Malavazi I."/>
            <person name="Melin P."/>
            <person name="Meyer V."/>
            <person name="Mielnichuk N."/>
            <person name="Miskei M."/>
            <person name="Molnar A.P."/>
            <person name="Mule G."/>
            <person name="Ngan C.Y."/>
            <person name="Orejas M."/>
            <person name="Orosz E."/>
            <person name="Ouedraogo J.P."/>
            <person name="Overkamp K.M."/>
            <person name="Park H.-S."/>
            <person name="Perrone G."/>
            <person name="Piumi F."/>
            <person name="Punt P.J."/>
            <person name="Ram A.F."/>
            <person name="Ramon A."/>
            <person name="Rauscher S."/>
            <person name="Record E."/>
            <person name="Riano-Pachon D.M."/>
            <person name="Robert V."/>
            <person name="Roehrig J."/>
            <person name="Ruller R."/>
            <person name="Salamov A."/>
            <person name="Salih N.S."/>
            <person name="Samson R.A."/>
            <person name="Sandor E."/>
            <person name="Sanguinetti M."/>
            <person name="Schuetze T."/>
            <person name="Sepcic K."/>
            <person name="Shelest E."/>
            <person name="Sherlock G."/>
            <person name="Sophianopoulou V."/>
            <person name="Squina F.M."/>
            <person name="Sun H."/>
            <person name="Susca A."/>
            <person name="Todd R.B."/>
            <person name="Tsang A."/>
            <person name="Unkles S.E."/>
            <person name="van de Wiele N."/>
            <person name="van Rossen-Uffink D."/>
            <person name="Oliveira J.V."/>
            <person name="Vesth T.C."/>
            <person name="Visser J."/>
            <person name="Yu J.-H."/>
            <person name="Zhou M."/>
            <person name="Andersen M.R."/>
            <person name="Archer D.B."/>
            <person name="Baker S.E."/>
            <person name="Benoit I."/>
            <person name="Brakhage A.A."/>
            <person name="Braus G.H."/>
            <person name="Fischer R."/>
            <person name="Frisvad J.C."/>
            <person name="Goldman G.H."/>
            <person name="Houbraken J."/>
            <person name="Oakley B."/>
            <person name="Pocsi I."/>
            <person name="Scazzocchio C."/>
            <person name="Seiboth B."/>
            <person name="vanKuyk P.A."/>
            <person name="Wortman J."/>
            <person name="Dyer P.S."/>
            <person name="Grigoriev I.V."/>
        </authorList>
    </citation>
    <scope>NUCLEOTIDE SEQUENCE [LARGE SCALE GENOMIC DNA]</scope>
    <source>
        <strain evidence="3">DTO 134E9</strain>
    </source>
</reference>
<dbReference type="RefSeq" id="XP_040694626.1">
    <property type="nucleotide sequence ID" value="XM_040827343.1"/>
</dbReference>
<sequence>MTFPAFSSSAQSRLSYLPQDCWICILEYLSFDDLLSVSKTCKALHASSEPFLCRKISWDWVTPPLRRILQFFRTISNRPDLAASVQYVSLLSSNYPDWHGPWIAPQHTVSWNEERPLFEDVVQKGVDIIHQGQFPDANEWLQALNDGNVYVFATILLSQLPNVKTLYLDYSFVWMGGYPGRMLKHSLLSRNKVLSTFDHLQRAEYGGNTPPAELWDNNMLPLDLDGFPSVYNQDQFIGWFCLPSLQHLGIWLRDTVDLRTNEKLQCDPANLTSLVLARSTIPEEDVLFILQRTPNLTKLHLGLAYPRLEAQVLEKGQFLLQALKPFYHTMEALSLSLEYYPGGWGELHQDDELMESWQPFNGFLKSFTKLQIAEIPIHVLLGFIDDETYDRKLSDVLPSSLQELVIRAAPSPLGENPWQDTMIYSHVESFVDIWDVATPLLQRITLRLWNGHYERMWDEDEKALYEACEENDIRMNVVGDDHCSALWAKRIYLEDEVDEATARDILDTCCCGSFHRDK</sequence>
<feature type="domain" description="F-box" evidence="1">
    <location>
        <begin position="17"/>
        <end position="57"/>
    </location>
</feature>
<dbReference type="GeneID" id="63743191"/>
<dbReference type="AlphaFoldDB" id="A0A1L9S1A7"/>
<dbReference type="VEuPathDB" id="FungiDB:ASPWEDRAFT_100938"/>
<dbReference type="EMBL" id="KV878209">
    <property type="protein sequence ID" value="OJJ40950.1"/>
    <property type="molecule type" value="Genomic_DNA"/>
</dbReference>
<dbReference type="SMART" id="SM00256">
    <property type="entry name" value="FBOX"/>
    <property type="match status" value="1"/>
</dbReference>
<dbReference type="CDD" id="cd09917">
    <property type="entry name" value="F-box_SF"/>
    <property type="match status" value="1"/>
</dbReference>
<evidence type="ECO:0000313" key="2">
    <source>
        <dbReference type="EMBL" id="OJJ40950.1"/>
    </source>
</evidence>
<organism evidence="2 3">
    <name type="scientific">Aspergillus wentii DTO 134E9</name>
    <dbReference type="NCBI Taxonomy" id="1073089"/>
    <lineage>
        <taxon>Eukaryota</taxon>
        <taxon>Fungi</taxon>
        <taxon>Dikarya</taxon>
        <taxon>Ascomycota</taxon>
        <taxon>Pezizomycotina</taxon>
        <taxon>Eurotiomycetes</taxon>
        <taxon>Eurotiomycetidae</taxon>
        <taxon>Eurotiales</taxon>
        <taxon>Aspergillaceae</taxon>
        <taxon>Aspergillus</taxon>
        <taxon>Aspergillus subgen. Cremei</taxon>
    </lineage>
</organism>
<proteinExistence type="predicted"/>
<protein>
    <recommendedName>
        <fullName evidence="1">F-box domain-containing protein</fullName>
    </recommendedName>
</protein>
<dbReference type="InterPro" id="IPR001810">
    <property type="entry name" value="F-box_dom"/>
</dbReference>
<accession>A0A1L9S1A7</accession>